<dbReference type="EMBL" id="JACEIP010000016">
    <property type="protein sequence ID" value="MBA4543437.1"/>
    <property type="molecule type" value="Genomic_DNA"/>
</dbReference>
<dbReference type="RefSeq" id="WP_033102427.1">
    <property type="nucleotide sequence ID" value="NZ_JACEIP010000016.1"/>
</dbReference>
<dbReference type="AlphaFoldDB" id="A0A7W1XB48"/>
<gene>
    <name evidence="1" type="ORF">H1164_11070</name>
</gene>
<keyword evidence="2" id="KW-1185">Reference proteome</keyword>
<proteinExistence type="predicted"/>
<name>A0A7W1XB48_9BACL</name>
<comment type="caution">
    <text evidence="1">The sequence shown here is derived from an EMBL/GenBank/DDBJ whole genome shotgun (WGS) entry which is preliminary data.</text>
</comment>
<accession>A0A7W1XB48</accession>
<evidence type="ECO:0000313" key="2">
    <source>
        <dbReference type="Proteomes" id="UP000530514"/>
    </source>
</evidence>
<organism evidence="1 2">
    <name type="scientific">Thermoactinomyces daqus</name>
    <dbReference type="NCBI Taxonomy" id="1329516"/>
    <lineage>
        <taxon>Bacteria</taxon>
        <taxon>Bacillati</taxon>
        <taxon>Bacillota</taxon>
        <taxon>Bacilli</taxon>
        <taxon>Bacillales</taxon>
        <taxon>Thermoactinomycetaceae</taxon>
        <taxon>Thermoactinomyces</taxon>
    </lineage>
</organism>
<evidence type="ECO:0000313" key="1">
    <source>
        <dbReference type="EMBL" id="MBA4543437.1"/>
    </source>
</evidence>
<dbReference type="Proteomes" id="UP000530514">
    <property type="component" value="Unassembled WGS sequence"/>
</dbReference>
<protein>
    <submittedName>
        <fullName evidence="1">Uncharacterized protein</fullName>
    </submittedName>
</protein>
<reference evidence="1 2" key="1">
    <citation type="submission" date="2020-07" db="EMBL/GenBank/DDBJ databases">
        <authorList>
            <person name="Feng H."/>
        </authorList>
    </citation>
    <scope>NUCLEOTIDE SEQUENCE [LARGE SCALE GENOMIC DNA]</scope>
    <source>
        <strain evidence="2">s-11</strain>
    </source>
</reference>
<sequence length="77" mass="8704">MGKTNSSLRRLVEYSGVSEQKKHHLLGMSGVANENEISKKLNKQFGDFGKVIYKLNQKGFINDFNVFKLLQTVKGNT</sequence>